<keyword evidence="1" id="KW-1133">Transmembrane helix</keyword>
<evidence type="ECO:0008006" key="4">
    <source>
        <dbReference type="Google" id="ProtNLM"/>
    </source>
</evidence>
<accession>A0AAC9ZBT2</accession>
<feature type="transmembrane region" description="Helical" evidence="1">
    <location>
        <begin position="61"/>
        <end position="82"/>
    </location>
</feature>
<dbReference type="AlphaFoldDB" id="A0AAC9ZBT2"/>
<reference evidence="2 3" key="1">
    <citation type="journal article" date="2017" name="Front. Microbiol.">
        <title>Phaeobacter piscinae sp. nov., a species of the Roseobacter group and potential aquaculture probiont.</title>
        <authorList>
            <person name="Sonnenschein E.C."/>
            <person name="Phippen C.B.W."/>
            <person name="Nielsen K.F."/>
            <person name="Mateiu R.V."/>
            <person name="Melchiorsen J."/>
            <person name="Gram L."/>
            <person name="Overmann J."/>
            <person name="Freese H.M."/>
        </authorList>
    </citation>
    <scope>NUCLEOTIDE SEQUENCE [LARGE SCALE GENOMIC DNA]</scope>
    <source>
        <strain evidence="2 3">P63</strain>
    </source>
</reference>
<protein>
    <recommendedName>
        <fullName evidence="4">Aspartate carbamoyltransferase catalytic subunit</fullName>
    </recommendedName>
</protein>
<sequence length="177" mass="19938">MSSTDEWTDILDDGEEIIWQGRPDGAIALRPASLFEAAFGLFFSGFALFWMLGAFKSGGSFWMFGLLHFSVGLGIIFHAVFWSSYVRRNSWYTLTDRRAFIGTRLPLLGRKLKSYPLTGSTPLELVDGQPASVFFAERTKRGENGSTTVAVGFERIAEGREVYRMMRDVQARASERK</sequence>
<dbReference type="RefSeq" id="WP_024098541.1">
    <property type="nucleotide sequence ID" value="NZ_CP010588.1"/>
</dbReference>
<keyword evidence="1" id="KW-0812">Transmembrane</keyword>
<name>A0AAC9ZBT2_9RHOB</name>
<organism evidence="2 3">
    <name type="scientific">Phaeobacter gallaeciensis</name>
    <dbReference type="NCBI Taxonomy" id="60890"/>
    <lineage>
        <taxon>Bacteria</taxon>
        <taxon>Pseudomonadati</taxon>
        <taxon>Pseudomonadota</taxon>
        <taxon>Alphaproteobacteria</taxon>
        <taxon>Rhodobacterales</taxon>
        <taxon>Roseobacteraceae</taxon>
        <taxon>Phaeobacter</taxon>
    </lineage>
</organism>
<feature type="transmembrane region" description="Helical" evidence="1">
    <location>
        <begin position="34"/>
        <end position="55"/>
    </location>
</feature>
<keyword evidence="1" id="KW-0472">Membrane</keyword>
<gene>
    <name evidence="2" type="ORF">PhaeoP63_03189</name>
</gene>
<dbReference type="Proteomes" id="UP000217545">
    <property type="component" value="Chromosome"/>
</dbReference>
<proteinExistence type="predicted"/>
<evidence type="ECO:0000313" key="2">
    <source>
        <dbReference type="EMBL" id="ATF07238.1"/>
    </source>
</evidence>
<evidence type="ECO:0000256" key="1">
    <source>
        <dbReference type="SAM" id="Phobius"/>
    </source>
</evidence>
<dbReference type="EMBL" id="CP010784">
    <property type="protein sequence ID" value="ATF07238.1"/>
    <property type="molecule type" value="Genomic_DNA"/>
</dbReference>
<evidence type="ECO:0000313" key="3">
    <source>
        <dbReference type="Proteomes" id="UP000217545"/>
    </source>
</evidence>
<dbReference type="GeneID" id="31847560"/>